<name>A0AAP0DEC5_9ASTR</name>
<protein>
    <recommendedName>
        <fullName evidence="4">NAC domain-containing protein</fullName>
    </recommendedName>
</protein>
<accession>A0AAP0DEC5</accession>
<organism evidence="2 3">
    <name type="scientific">Deinandra increscens subsp. villosa</name>
    <dbReference type="NCBI Taxonomy" id="3103831"/>
    <lineage>
        <taxon>Eukaryota</taxon>
        <taxon>Viridiplantae</taxon>
        <taxon>Streptophyta</taxon>
        <taxon>Embryophyta</taxon>
        <taxon>Tracheophyta</taxon>
        <taxon>Spermatophyta</taxon>
        <taxon>Magnoliopsida</taxon>
        <taxon>eudicotyledons</taxon>
        <taxon>Gunneridae</taxon>
        <taxon>Pentapetalae</taxon>
        <taxon>asterids</taxon>
        <taxon>campanulids</taxon>
        <taxon>Asterales</taxon>
        <taxon>Asteraceae</taxon>
        <taxon>Asteroideae</taxon>
        <taxon>Heliantheae alliance</taxon>
        <taxon>Madieae</taxon>
        <taxon>Madiinae</taxon>
        <taxon>Deinandra</taxon>
    </lineage>
</organism>
<dbReference type="GO" id="GO:0006355">
    <property type="term" value="P:regulation of DNA-templated transcription"/>
    <property type="evidence" value="ECO:0007669"/>
    <property type="project" value="InterPro"/>
</dbReference>
<feature type="region of interest" description="Disordered" evidence="1">
    <location>
        <begin position="81"/>
        <end position="100"/>
    </location>
</feature>
<evidence type="ECO:0000313" key="2">
    <source>
        <dbReference type="EMBL" id="KAK9073600.1"/>
    </source>
</evidence>
<evidence type="ECO:0000256" key="1">
    <source>
        <dbReference type="SAM" id="MobiDB-lite"/>
    </source>
</evidence>
<dbReference type="InterPro" id="IPR036093">
    <property type="entry name" value="NAC_dom_sf"/>
</dbReference>
<evidence type="ECO:0008006" key="4">
    <source>
        <dbReference type="Google" id="ProtNLM"/>
    </source>
</evidence>
<keyword evidence="3" id="KW-1185">Reference proteome</keyword>
<gene>
    <name evidence="2" type="ORF">SSX86_007924</name>
</gene>
<comment type="caution">
    <text evidence="2">The sequence shown here is derived from an EMBL/GenBank/DDBJ whole genome shotgun (WGS) entry which is preliminary data.</text>
</comment>
<sequence>MSIKDNKHAENPTNYGVKNKLGFVKDGAFKLPPGFRFQPTDQEIVFQYCFVRSLRARYLLRSFPKSSTFANSILGTCQESGSKKDTSLAKKRLSTDMGIE</sequence>
<proteinExistence type="predicted"/>
<reference evidence="2 3" key="1">
    <citation type="submission" date="2024-04" db="EMBL/GenBank/DDBJ databases">
        <title>The reference genome of an endangered Asteraceae, Deinandra increscens subsp. villosa, native to the Central Coast of California.</title>
        <authorList>
            <person name="Guilliams M."/>
            <person name="Hasenstab-Lehman K."/>
            <person name="Meyer R."/>
            <person name="Mcevoy S."/>
        </authorList>
    </citation>
    <scope>NUCLEOTIDE SEQUENCE [LARGE SCALE GENOMIC DNA]</scope>
    <source>
        <tissue evidence="2">Leaf</tissue>
    </source>
</reference>
<dbReference type="GO" id="GO:0003677">
    <property type="term" value="F:DNA binding"/>
    <property type="evidence" value="ECO:0007669"/>
    <property type="project" value="InterPro"/>
</dbReference>
<dbReference type="AlphaFoldDB" id="A0AAP0DEC5"/>
<dbReference type="SUPFAM" id="SSF101941">
    <property type="entry name" value="NAC domain"/>
    <property type="match status" value="1"/>
</dbReference>
<dbReference type="EMBL" id="JBCNJP010000009">
    <property type="protein sequence ID" value="KAK9073600.1"/>
    <property type="molecule type" value="Genomic_DNA"/>
</dbReference>
<dbReference type="Proteomes" id="UP001408789">
    <property type="component" value="Unassembled WGS sequence"/>
</dbReference>
<evidence type="ECO:0000313" key="3">
    <source>
        <dbReference type="Proteomes" id="UP001408789"/>
    </source>
</evidence>